<accession>A0A1S7DV31</accession>
<name>A0A1S7DV31_RIEAN</name>
<dbReference type="Proteomes" id="UP000189883">
    <property type="component" value="Chromosome"/>
</dbReference>
<dbReference type="RefSeq" id="WP_079208148.1">
    <property type="nucleotide sequence ID" value="NZ_CP011859.1"/>
</dbReference>
<dbReference type="AlphaFoldDB" id="A0A1S7DV31"/>
<sequence length="339" mass="38499">MRCLYFNINLRIGISDKIQFTKSESITIKSSVETFTDTATIKLPREFKQATKKGESFSIAGKRLLDIIQVGDAIKIEAGYNGNYSLEFEGYITKIGAEVPIILDCEDEMWKMKKTKPIKRLYSSVGLKKLLQDLAPGYEVKVIDDIPLGKFAINNSTPYKVFEYLKQNYGIRCFFKGKVLHAGMPINLKPENKHIFNLNRNVRKGGDLVYETKEGRKCWVKAISKQKGTSKQVIYEFGEQGENEITLHGPVGLNKEALKKWAESYYNSMIYDGYSGSFDSWGDPQTKAGDSAEIIDPNYPDKHRDGIFYISEVVIDINANDGFKRKNTITFKIKDNAIN</sequence>
<gene>
    <name evidence="1" type="ORF">AB406_2034</name>
</gene>
<reference evidence="1 2" key="1">
    <citation type="submission" date="2015-06" db="EMBL/GenBank/DDBJ databases">
        <title>R. anatipestifer strain HXb2 is the most virulent strain so far, and the genome sequence would help us uncover the pathogenesis.</title>
        <authorList>
            <person name="Hu Q."/>
            <person name="Qi J."/>
            <person name="Bo H."/>
            <person name="Liu G."/>
            <person name="Tao M."/>
            <person name="Ding Y."/>
            <person name="Xue Y."/>
        </authorList>
    </citation>
    <scope>NUCLEOTIDE SEQUENCE [LARGE SCALE GENOMIC DNA]</scope>
    <source>
        <strain evidence="1 2">HXb2</strain>
    </source>
</reference>
<proteinExistence type="predicted"/>
<dbReference type="SUPFAM" id="SSF69279">
    <property type="entry name" value="Phage tail proteins"/>
    <property type="match status" value="1"/>
</dbReference>
<dbReference type="EMBL" id="CP011859">
    <property type="protein sequence ID" value="AQY22974.1"/>
    <property type="molecule type" value="Genomic_DNA"/>
</dbReference>
<evidence type="ECO:0000313" key="1">
    <source>
        <dbReference type="EMBL" id="AQY22974.1"/>
    </source>
</evidence>
<evidence type="ECO:0000313" key="2">
    <source>
        <dbReference type="Proteomes" id="UP000189883"/>
    </source>
</evidence>
<protein>
    <submittedName>
        <fullName evidence="1">Phage protein D</fullName>
    </submittedName>
</protein>
<organism evidence="1 2">
    <name type="scientific">Riemerella anatipestifer</name>
    <name type="common">Moraxella anatipestifer</name>
    <dbReference type="NCBI Taxonomy" id="34085"/>
    <lineage>
        <taxon>Bacteria</taxon>
        <taxon>Pseudomonadati</taxon>
        <taxon>Bacteroidota</taxon>
        <taxon>Flavobacteriia</taxon>
        <taxon>Flavobacteriales</taxon>
        <taxon>Weeksellaceae</taxon>
        <taxon>Riemerella</taxon>
    </lineage>
</organism>